<name>A0A8S1NJH6_PARPR</name>
<dbReference type="AlphaFoldDB" id="A0A8S1NJH6"/>
<evidence type="ECO:0000313" key="2">
    <source>
        <dbReference type="Proteomes" id="UP000688137"/>
    </source>
</evidence>
<protein>
    <submittedName>
        <fullName evidence="1">Uncharacterized protein</fullName>
    </submittedName>
</protein>
<keyword evidence="2" id="KW-1185">Reference proteome</keyword>
<dbReference type="EMBL" id="CAJJDM010000086">
    <property type="protein sequence ID" value="CAD8089135.1"/>
    <property type="molecule type" value="Genomic_DNA"/>
</dbReference>
<accession>A0A8S1NJH6</accession>
<comment type="caution">
    <text evidence="1">The sequence shown here is derived from an EMBL/GenBank/DDBJ whole genome shotgun (WGS) entry which is preliminary data.</text>
</comment>
<organism evidence="1 2">
    <name type="scientific">Paramecium primaurelia</name>
    <dbReference type="NCBI Taxonomy" id="5886"/>
    <lineage>
        <taxon>Eukaryota</taxon>
        <taxon>Sar</taxon>
        <taxon>Alveolata</taxon>
        <taxon>Ciliophora</taxon>
        <taxon>Intramacronucleata</taxon>
        <taxon>Oligohymenophorea</taxon>
        <taxon>Peniculida</taxon>
        <taxon>Parameciidae</taxon>
        <taxon>Paramecium</taxon>
    </lineage>
</organism>
<evidence type="ECO:0000313" key="1">
    <source>
        <dbReference type="EMBL" id="CAD8089135.1"/>
    </source>
</evidence>
<dbReference type="Proteomes" id="UP000688137">
    <property type="component" value="Unassembled WGS sequence"/>
</dbReference>
<reference evidence="1" key="1">
    <citation type="submission" date="2021-01" db="EMBL/GenBank/DDBJ databases">
        <authorList>
            <consortium name="Genoscope - CEA"/>
            <person name="William W."/>
        </authorList>
    </citation>
    <scope>NUCLEOTIDE SEQUENCE</scope>
</reference>
<sequence>MDKQSIQDLIFMNKTQSEPSSIGCHLYRKIKNLPKHPKHPTPQGSSPRRQKPFHTLALLLCQSIDIPKLTKKKNLNHPTPQGSKPFHHLPYHSAKGKTAIFWMTKIAQQIIIRNEVHCKKMQYPPTLFFSESRIEKVFCEKLRIQLIGYK</sequence>
<gene>
    <name evidence="1" type="ORF">PPRIM_AZ9-3.1.T0830008</name>
</gene>
<proteinExistence type="predicted"/>